<organism evidence="1 2">
    <name type="scientific">Megamonas hypermegale</name>
    <dbReference type="NCBI Taxonomy" id="158847"/>
    <lineage>
        <taxon>Bacteria</taxon>
        <taxon>Bacillati</taxon>
        <taxon>Bacillota</taxon>
        <taxon>Negativicutes</taxon>
        <taxon>Selenomonadales</taxon>
        <taxon>Selenomonadaceae</taxon>
        <taxon>Megamonas</taxon>
    </lineage>
</organism>
<protein>
    <submittedName>
        <fullName evidence="1">Uncharacterized protein</fullName>
    </submittedName>
</protein>
<dbReference type="AlphaFoldDB" id="A0A378NTT1"/>
<name>A0A378NTT1_9FIRM</name>
<dbReference type="RefSeq" id="WP_115151636.1">
    <property type="nucleotide sequence ID" value="NZ_UGPP01000001.1"/>
</dbReference>
<dbReference type="EMBL" id="UGPP01000001">
    <property type="protein sequence ID" value="STY71277.1"/>
    <property type="molecule type" value="Genomic_DNA"/>
</dbReference>
<gene>
    <name evidence="1" type="ORF">NCTC10571_01433</name>
</gene>
<evidence type="ECO:0000313" key="1">
    <source>
        <dbReference type="EMBL" id="STY71277.1"/>
    </source>
</evidence>
<dbReference type="Proteomes" id="UP000255234">
    <property type="component" value="Unassembled WGS sequence"/>
</dbReference>
<evidence type="ECO:0000313" key="2">
    <source>
        <dbReference type="Proteomes" id="UP000255234"/>
    </source>
</evidence>
<sequence length="145" mass="15840">MAIMPVGNLAKTILSNKMTSLNIAFSGISALDTYQTEREEGAGFAKTTASAVFDAALASTVGFVPYLAYSMAKEIPGLAVDAYQAYGQYSRQLGAMQKQQAFQNAKFNDTEQAYTMRQAGMAIAQRSRYNVQQAMLGNEAKYMMR</sequence>
<reference evidence="1 2" key="1">
    <citation type="submission" date="2018-06" db="EMBL/GenBank/DDBJ databases">
        <authorList>
            <consortium name="Pathogen Informatics"/>
            <person name="Doyle S."/>
        </authorList>
    </citation>
    <scope>NUCLEOTIDE SEQUENCE [LARGE SCALE GENOMIC DNA]</scope>
    <source>
        <strain evidence="1 2">NCTC10571</strain>
    </source>
</reference>
<proteinExistence type="predicted"/>
<accession>A0A378NTT1</accession>